<evidence type="ECO:0000256" key="1">
    <source>
        <dbReference type="SAM" id="MobiDB-lite"/>
    </source>
</evidence>
<comment type="caution">
    <text evidence="3">The sequence shown here is derived from an EMBL/GenBank/DDBJ whole genome shotgun (WGS) entry which is preliminary data.</text>
</comment>
<dbReference type="GO" id="GO:0043041">
    <property type="term" value="P:amino acid activation for nonribosomal peptide biosynthetic process"/>
    <property type="evidence" value="ECO:0007669"/>
    <property type="project" value="TreeGrafter"/>
</dbReference>
<sequence length="122" mass="12956">MPALLGILKTGAAYVPLDPSFPRERLTEMAEDAKLALIVTEAAHAALVPMARERQLLLDADSASIGTQPASEPVHATPLRDDALIYVIYTSGSTGKPKGVMLHHRGVQSPAQHAAQPRADGR</sequence>
<dbReference type="InterPro" id="IPR000873">
    <property type="entry name" value="AMP-dep_synth/lig_dom"/>
</dbReference>
<dbReference type="Proteomes" id="UP000321832">
    <property type="component" value="Unassembled WGS sequence"/>
</dbReference>
<gene>
    <name evidence="3" type="ORF">FSC37_13060</name>
</gene>
<feature type="domain" description="AMP-dependent synthetase/ligase" evidence="2">
    <location>
        <begin position="3"/>
        <end position="112"/>
    </location>
</feature>
<dbReference type="InterPro" id="IPR020459">
    <property type="entry name" value="AMP-binding"/>
</dbReference>
<dbReference type="GO" id="GO:0031177">
    <property type="term" value="F:phosphopantetheine binding"/>
    <property type="evidence" value="ECO:0007669"/>
    <property type="project" value="TreeGrafter"/>
</dbReference>
<dbReference type="SUPFAM" id="SSF56801">
    <property type="entry name" value="Acetyl-CoA synthetase-like"/>
    <property type="match status" value="1"/>
</dbReference>
<proteinExistence type="predicted"/>
<reference evidence="3 4" key="1">
    <citation type="submission" date="2019-08" db="EMBL/GenBank/DDBJ databases">
        <authorList>
            <person name="Khan S.A."/>
            <person name="Jeon C.O."/>
            <person name="Jeong S.E."/>
        </authorList>
    </citation>
    <scope>NUCLEOTIDE SEQUENCE [LARGE SCALE GENOMIC DNA]</scope>
    <source>
        <strain evidence="4">IMCC1728</strain>
    </source>
</reference>
<dbReference type="PANTHER" id="PTHR45527">
    <property type="entry name" value="NONRIBOSOMAL PEPTIDE SYNTHETASE"/>
    <property type="match status" value="1"/>
</dbReference>
<dbReference type="EMBL" id="VOPW01000001">
    <property type="protein sequence ID" value="TXC66437.1"/>
    <property type="molecule type" value="Genomic_DNA"/>
</dbReference>
<name>A0A5C6U0P7_9BURK</name>
<evidence type="ECO:0000313" key="4">
    <source>
        <dbReference type="Proteomes" id="UP000321832"/>
    </source>
</evidence>
<accession>A0A5C6U0P7</accession>
<dbReference type="PROSITE" id="PS00455">
    <property type="entry name" value="AMP_BINDING"/>
    <property type="match status" value="1"/>
</dbReference>
<dbReference type="InterPro" id="IPR020845">
    <property type="entry name" value="AMP-binding_CS"/>
</dbReference>
<dbReference type="PRINTS" id="PR00154">
    <property type="entry name" value="AMPBINDING"/>
</dbReference>
<dbReference type="AlphaFoldDB" id="A0A5C6U0P7"/>
<dbReference type="GO" id="GO:0044550">
    <property type="term" value="P:secondary metabolite biosynthetic process"/>
    <property type="evidence" value="ECO:0007669"/>
    <property type="project" value="TreeGrafter"/>
</dbReference>
<dbReference type="Gene3D" id="3.40.50.980">
    <property type="match status" value="2"/>
</dbReference>
<dbReference type="PANTHER" id="PTHR45527:SF1">
    <property type="entry name" value="FATTY ACID SYNTHASE"/>
    <property type="match status" value="1"/>
</dbReference>
<evidence type="ECO:0000313" key="3">
    <source>
        <dbReference type="EMBL" id="TXC66437.1"/>
    </source>
</evidence>
<organism evidence="3 4">
    <name type="scientific">Piscinibacter aquaticus</name>
    <dbReference type="NCBI Taxonomy" id="392597"/>
    <lineage>
        <taxon>Bacteria</taxon>
        <taxon>Pseudomonadati</taxon>
        <taxon>Pseudomonadota</taxon>
        <taxon>Betaproteobacteria</taxon>
        <taxon>Burkholderiales</taxon>
        <taxon>Sphaerotilaceae</taxon>
        <taxon>Piscinibacter</taxon>
    </lineage>
</organism>
<protein>
    <submittedName>
        <fullName evidence="3">AMP-binding protein</fullName>
    </submittedName>
</protein>
<feature type="region of interest" description="Disordered" evidence="1">
    <location>
        <begin position="99"/>
        <end position="122"/>
    </location>
</feature>
<evidence type="ECO:0000259" key="2">
    <source>
        <dbReference type="Pfam" id="PF00501"/>
    </source>
</evidence>
<keyword evidence="4" id="KW-1185">Reference proteome</keyword>
<dbReference type="Pfam" id="PF00501">
    <property type="entry name" value="AMP-binding"/>
    <property type="match status" value="1"/>
</dbReference>
<dbReference type="GO" id="GO:0005737">
    <property type="term" value="C:cytoplasm"/>
    <property type="evidence" value="ECO:0007669"/>
    <property type="project" value="TreeGrafter"/>
</dbReference>